<dbReference type="GO" id="GO:0003723">
    <property type="term" value="F:RNA binding"/>
    <property type="evidence" value="ECO:0007669"/>
    <property type="project" value="InterPro"/>
</dbReference>
<dbReference type="NCBIfam" id="TIGR00756">
    <property type="entry name" value="PPR"/>
    <property type="match status" value="2"/>
</dbReference>
<dbReference type="PROSITE" id="PS51375">
    <property type="entry name" value="PPR"/>
    <property type="match status" value="1"/>
</dbReference>
<reference evidence="3 4" key="1">
    <citation type="journal article" date="2019" name="Genome Biol. Evol.">
        <title>The Rhododendron genome and chromosomal organization provide insight into shared whole-genome duplications across the heath family (Ericaceae).</title>
        <authorList>
            <person name="Soza V.L."/>
            <person name="Lindsley D."/>
            <person name="Waalkes A."/>
            <person name="Ramage E."/>
            <person name="Patwardhan R.P."/>
            <person name="Burton J.N."/>
            <person name="Adey A."/>
            <person name="Kumar A."/>
            <person name="Qiu R."/>
            <person name="Shendure J."/>
            <person name="Hall B."/>
        </authorList>
    </citation>
    <scope>NUCLEOTIDE SEQUENCE [LARGE SCALE GENOMIC DNA]</scope>
    <source>
        <strain evidence="3">RSF 1966-606</strain>
    </source>
</reference>
<accession>A0A6A4LM43</accession>
<dbReference type="InterPro" id="IPR002885">
    <property type="entry name" value="PPR_rpt"/>
</dbReference>
<evidence type="ECO:0000256" key="1">
    <source>
        <dbReference type="ARBA" id="ARBA00022737"/>
    </source>
</evidence>
<feature type="non-terminal residue" evidence="3">
    <location>
        <position position="91"/>
    </location>
</feature>
<dbReference type="Gene3D" id="1.25.40.10">
    <property type="entry name" value="Tetratricopeptide repeat domain"/>
    <property type="match status" value="1"/>
</dbReference>
<keyword evidence="4" id="KW-1185">Reference proteome</keyword>
<dbReference type="PANTHER" id="PTHR47926">
    <property type="entry name" value="PENTATRICOPEPTIDE REPEAT-CONTAINING PROTEIN"/>
    <property type="match status" value="1"/>
</dbReference>
<comment type="caution">
    <text evidence="3">The sequence shown here is derived from an EMBL/GenBank/DDBJ whole genome shotgun (WGS) entry which is preliminary data.</text>
</comment>
<dbReference type="Proteomes" id="UP000428333">
    <property type="component" value="Linkage Group LG06"/>
</dbReference>
<dbReference type="PANTHER" id="PTHR47926:SF347">
    <property type="entry name" value="PENTATRICOPEPTIDE REPEAT-CONTAINING PROTEIN"/>
    <property type="match status" value="1"/>
</dbReference>
<keyword evidence="1" id="KW-0677">Repeat</keyword>
<dbReference type="GO" id="GO:0009451">
    <property type="term" value="P:RNA modification"/>
    <property type="evidence" value="ECO:0007669"/>
    <property type="project" value="InterPro"/>
</dbReference>
<dbReference type="InterPro" id="IPR046960">
    <property type="entry name" value="PPR_At4g14850-like_plant"/>
</dbReference>
<dbReference type="Pfam" id="PF13041">
    <property type="entry name" value="PPR_2"/>
    <property type="match status" value="1"/>
</dbReference>
<dbReference type="OrthoDB" id="1937829at2759"/>
<evidence type="ECO:0008006" key="5">
    <source>
        <dbReference type="Google" id="ProtNLM"/>
    </source>
</evidence>
<evidence type="ECO:0000256" key="2">
    <source>
        <dbReference type="PROSITE-ProRule" id="PRU00708"/>
    </source>
</evidence>
<proteinExistence type="predicted"/>
<evidence type="ECO:0000313" key="4">
    <source>
        <dbReference type="Proteomes" id="UP000428333"/>
    </source>
</evidence>
<feature type="non-terminal residue" evidence="3">
    <location>
        <position position="1"/>
    </location>
</feature>
<dbReference type="AlphaFoldDB" id="A0A6A4LM43"/>
<organism evidence="3 4">
    <name type="scientific">Rhododendron williamsianum</name>
    <dbReference type="NCBI Taxonomy" id="262921"/>
    <lineage>
        <taxon>Eukaryota</taxon>
        <taxon>Viridiplantae</taxon>
        <taxon>Streptophyta</taxon>
        <taxon>Embryophyta</taxon>
        <taxon>Tracheophyta</taxon>
        <taxon>Spermatophyta</taxon>
        <taxon>Magnoliopsida</taxon>
        <taxon>eudicotyledons</taxon>
        <taxon>Gunneridae</taxon>
        <taxon>Pentapetalae</taxon>
        <taxon>asterids</taxon>
        <taxon>Ericales</taxon>
        <taxon>Ericaceae</taxon>
        <taxon>Ericoideae</taxon>
        <taxon>Rhodoreae</taxon>
        <taxon>Rhododendron</taxon>
    </lineage>
</organism>
<evidence type="ECO:0000313" key="3">
    <source>
        <dbReference type="EMBL" id="KAE9457441.1"/>
    </source>
</evidence>
<dbReference type="InterPro" id="IPR011990">
    <property type="entry name" value="TPR-like_helical_dom_sf"/>
</dbReference>
<feature type="repeat" description="PPR" evidence="2">
    <location>
        <begin position="52"/>
        <end position="86"/>
    </location>
</feature>
<protein>
    <recommendedName>
        <fullName evidence="5">Pentatricopeptide repeat-containing protein</fullName>
    </recommendedName>
</protein>
<gene>
    <name evidence="3" type="ORF">C3L33_10655</name>
</gene>
<sequence>MVLGGFAPNEYMVCSVVMLAEMRRRTSLVDMYAKCGEIADSRKVFDGMRKRNIVTWTCIIAGYAWNGLGEEAISTFMVMKRCNIYANDLTM</sequence>
<name>A0A6A4LM43_9ERIC</name>
<dbReference type="EMBL" id="QEFC01001503">
    <property type="protein sequence ID" value="KAE9457441.1"/>
    <property type="molecule type" value="Genomic_DNA"/>
</dbReference>